<accession>A0A1B0WN37</accession>
<proteinExistence type="predicted"/>
<dbReference type="RefSeq" id="YP_009592320.1">
    <property type="nucleotide sequence ID" value="NC_041859.1"/>
</dbReference>
<name>A0A1B0WN37_9CAUD</name>
<dbReference type="EMBL" id="KU599888">
    <property type="protein sequence ID" value="ANB40984.1"/>
    <property type="molecule type" value="Genomic_DNA"/>
</dbReference>
<dbReference type="Proteomes" id="UP000225447">
    <property type="component" value="Segment"/>
</dbReference>
<organism evidence="1 2">
    <name type="scientific">Flavobacterium phage 23T</name>
    <dbReference type="NCBI Taxonomy" id="1814279"/>
    <lineage>
        <taxon>Viruses</taxon>
        <taxon>Duplodnaviria</taxon>
        <taxon>Heunggongvirae</taxon>
        <taxon>Uroviricota</taxon>
        <taxon>Caudoviricetes</taxon>
        <taxon>Duneviridae</taxon>
        <taxon>Unahavirus</taxon>
        <taxon>Unahavirus uv23T</taxon>
    </lineage>
</organism>
<dbReference type="GeneID" id="40067793"/>
<sequence length="456" mass="51787">MIETYGRTGIVANESTGFTFELSSNPREFDSFKVNKEDINHQGNYFTVGEWRILPYGTNDNLPSVIKAAVQENSTAPGMLEKKVMMYLGNGPFLYKEDIVDNNIVRVWTKDVAIQSWLNTWKYEEYINKCAVDYEYMKGHMTKLFRNKAGRTGGTNQIAKLEHIQLQEGRLACHISSTDLTPTHIVVTDYSFSTLEAITGIKVYPIFDVNNPFISPTSASYNSQYTFGDKHYSTPPLFGSLEWLRRSTATPIIFKALSKNSINVKYHVESPQEFWDREEKRLKENAEKSGREYNDNEIIEYRKIFMRDLLKVLSGDENSGKLWHTRNIIEVQGQNIISHGWKITAIPQNIKDFVEAQIKISERADRALSANLGMGQGISNTGEAGKANGGSEQVYAYQNFMNSSVDIPERVICQTLNDAIKANFPNTDLKIGFHRNQAQTLSNINPADRPVNQKTE</sequence>
<protein>
    <submittedName>
        <fullName evidence="1">Uncharacterized protein</fullName>
    </submittedName>
</protein>
<keyword evidence="2" id="KW-1185">Reference proteome</keyword>
<evidence type="ECO:0000313" key="2">
    <source>
        <dbReference type="Proteomes" id="UP000225447"/>
    </source>
</evidence>
<dbReference type="KEGG" id="vg:40067793"/>
<reference evidence="1 2" key="1">
    <citation type="submission" date="2016-01" db="EMBL/GenBank/DDBJ databases">
        <title>Molecular aspects and genomic diversity of bacteriophages-specific to fish pathogen Flavobacterium psychrophilum.</title>
        <authorList>
            <person name="Castillo D."/>
            <person name="Middelboe M."/>
        </authorList>
    </citation>
    <scope>NUCLEOTIDE SEQUENCE [LARGE SCALE GENOMIC DNA]</scope>
</reference>
<evidence type="ECO:0000313" key="1">
    <source>
        <dbReference type="EMBL" id="ANB40984.1"/>
    </source>
</evidence>